<proteinExistence type="predicted"/>
<evidence type="ECO:0000313" key="3">
    <source>
        <dbReference type="Proteomes" id="UP001607303"/>
    </source>
</evidence>
<name>A0ABD2CA89_VESMC</name>
<evidence type="ECO:0000256" key="1">
    <source>
        <dbReference type="SAM" id="MobiDB-lite"/>
    </source>
</evidence>
<sequence>MNVKIEDKNEKSEETLNRSASPERSEEAASSEDESPVEPIKQERNPINGFILNGVQPFVREKSYRPISFNPQPPQPIPS</sequence>
<keyword evidence="3" id="KW-1185">Reference proteome</keyword>
<dbReference type="EMBL" id="JAYRBN010000058">
    <property type="protein sequence ID" value="KAL2741986.1"/>
    <property type="molecule type" value="Genomic_DNA"/>
</dbReference>
<reference evidence="2 3" key="1">
    <citation type="journal article" date="2024" name="Ann. Entomol. Soc. Am.">
        <title>Genomic analyses of the southern and eastern yellowjacket wasps (Hymenoptera: Vespidae) reveal evolutionary signatures of social life.</title>
        <authorList>
            <person name="Catto M.A."/>
            <person name="Caine P.B."/>
            <person name="Orr S.E."/>
            <person name="Hunt B.G."/>
            <person name="Goodisman M.A.D."/>
        </authorList>
    </citation>
    <scope>NUCLEOTIDE SEQUENCE [LARGE SCALE GENOMIC DNA]</scope>
    <source>
        <strain evidence="2">232</strain>
        <tissue evidence="2">Head and thorax</tissue>
    </source>
</reference>
<comment type="caution">
    <text evidence="2">The sequence shown here is derived from an EMBL/GenBank/DDBJ whole genome shotgun (WGS) entry which is preliminary data.</text>
</comment>
<accession>A0ABD2CA89</accession>
<protein>
    <submittedName>
        <fullName evidence="2">Eisosome protein SEG2-like isoform X2</fullName>
    </submittedName>
</protein>
<dbReference type="AlphaFoldDB" id="A0ABD2CA89"/>
<feature type="compositionally biased region" description="Basic and acidic residues" evidence="1">
    <location>
        <begin position="1"/>
        <end position="27"/>
    </location>
</feature>
<organism evidence="2 3">
    <name type="scientific">Vespula maculifrons</name>
    <name type="common">Eastern yellow jacket</name>
    <name type="synonym">Wasp</name>
    <dbReference type="NCBI Taxonomy" id="7453"/>
    <lineage>
        <taxon>Eukaryota</taxon>
        <taxon>Metazoa</taxon>
        <taxon>Ecdysozoa</taxon>
        <taxon>Arthropoda</taxon>
        <taxon>Hexapoda</taxon>
        <taxon>Insecta</taxon>
        <taxon>Pterygota</taxon>
        <taxon>Neoptera</taxon>
        <taxon>Endopterygota</taxon>
        <taxon>Hymenoptera</taxon>
        <taxon>Apocrita</taxon>
        <taxon>Aculeata</taxon>
        <taxon>Vespoidea</taxon>
        <taxon>Vespidae</taxon>
        <taxon>Vespinae</taxon>
        <taxon>Vespula</taxon>
    </lineage>
</organism>
<dbReference type="Proteomes" id="UP001607303">
    <property type="component" value="Unassembled WGS sequence"/>
</dbReference>
<evidence type="ECO:0000313" key="2">
    <source>
        <dbReference type="EMBL" id="KAL2741986.1"/>
    </source>
</evidence>
<feature type="region of interest" description="Disordered" evidence="1">
    <location>
        <begin position="1"/>
        <end position="49"/>
    </location>
</feature>
<gene>
    <name evidence="2" type="ORF">V1477_009615</name>
</gene>